<reference evidence="1 2" key="1">
    <citation type="submission" date="2016-10" db="EMBL/GenBank/DDBJ databases">
        <title>Draft genome sequences of four alkaliphilic bacteria belonging to the Anaerobacillus genus.</title>
        <authorList>
            <person name="Bassil N.M."/>
            <person name="Lloyd J.R."/>
        </authorList>
    </citation>
    <scope>NUCLEOTIDE SEQUENCE [LARGE SCALE GENOMIC DNA]</scope>
    <source>
        <strain evidence="1 2">DSM 15340</strain>
    </source>
</reference>
<evidence type="ECO:0008006" key="3">
    <source>
        <dbReference type="Google" id="ProtNLM"/>
    </source>
</evidence>
<dbReference type="Proteomes" id="UP000180098">
    <property type="component" value="Unassembled WGS sequence"/>
</dbReference>
<accession>A0A1S2LUU1</accession>
<keyword evidence="2" id="KW-1185">Reference proteome</keyword>
<organism evidence="1 2">
    <name type="scientific">Anaerobacillus arseniciselenatis</name>
    <dbReference type="NCBI Taxonomy" id="85682"/>
    <lineage>
        <taxon>Bacteria</taxon>
        <taxon>Bacillati</taxon>
        <taxon>Bacillota</taxon>
        <taxon>Bacilli</taxon>
        <taxon>Bacillales</taxon>
        <taxon>Bacillaceae</taxon>
        <taxon>Anaerobacillus</taxon>
    </lineage>
</organism>
<dbReference type="AlphaFoldDB" id="A0A1S2LUU1"/>
<protein>
    <recommendedName>
        <fullName evidence="3">DUF2515 domain-containing protein</fullName>
    </recommendedName>
</protein>
<dbReference type="Pfam" id="PF10720">
    <property type="entry name" value="DUF2515"/>
    <property type="match status" value="1"/>
</dbReference>
<dbReference type="InterPro" id="IPR019658">
    <property type="entry name" value="DUF2515"/>
</dbReference>
<sequence length="363" mass="42888">MSFQEDRLIAIDQQLRNFKHEATPLTQADRRLVGNIHKKTSELNRNNVTRTKAYLDYYKKHPEVHWAFLAHLVSRNGGWNMTDLKGSILDRVLSNDAREHFFSFLERANALIFHDAYRQLLLYEASKERNKSLFYLLPKLGVSRFMRPFWNDFFENKNSQLLTVALIINEQHYIEKRVVHHPSFKEKVLNNIIFQLQDVLQFTYVLFPFNVKDRKMHLTGTTVSDFTNVEHRIEIGKKLYCQLFGIENLYSDISKFAMKVKHTGSRNDYWSSMFTKSRQEKLDMTSLSCRPKKPIIFSPVLEDAWEDVRHSFTDESDWYQVGSEITPFFSKTKTPTSFDLTMKYCRDVHKMVVASNAMKIIKN</sequence>
<proteinExistence type="predicted"/>
<evidence type="ECO:0000313" key="2">
    <source>
        <dbReference type="Proteomes" id="UP000180098"/>
    </source>
</evidence>
<dbReference type="EMBL" id="MLQQ01000001">
    <property type="protein sequence ID" value="OIJ16279.1"/>
    <property type="molecule type" value="Genomic_DNA"/>
</dbReference>
<name>A0A1S2LUU1_9BACI</name>
<gene>
    <name evidence="1" type="ORF">BKP35_01485</name>
</gene>
<comment type="caution">
    <text evidence="1">The sequence shown here is derived from an EMBL/GenBank/DDBJ whole genome shotgun (WGS) entry which is preliminary data.</text>
</comment>
<evidence type="ECO:0000313" key="1">
    <source>
        <dbReference type="EMBL" id="OIJ16279.1"/>
    </source>
</evidence>